<dbReference type="EMBL" id="CANHGI010000005">
    <property type="protein sequence ID" value="CAI5453619.1"/>
    <property type="molecule type" value="Genomic_DNA"/>
</dbReference>
<dbReference type="AlphaFoldDB" id="A0A9P1IYY3"/>
<proteinExistence type="predicted"/>
<comment type="caution">
    <text evidence="3">The sequence shown here is derived from an EMBL/GenBank/DDBJ whole genome shotgun (WGS) entry which is preliminary data.</text>
</comment>
<feature type="transmembrane region" description="Helical" evidence="2">
    <location>
        <begin position="38"/>
        <end position="67"/>
    </location>
</feature>
<keyword evidence="2" id="KW-0472">Membrane</keyword>
<keyword evidence="2" id="KW-0812">Transmembrane</keyword>
<evidence type="ECO:0000313" key="3">
    <source>
        <dbReference type="EMBL" id="CAI5453619.1"/>
    </source>
</evidence>
<dbReference type="Proteomes" id="UP001152747">
    <property type="component" value="Unassembled WGS sequence"/>
</dbReference>
<protein>
    <submittedName>
        <fullName evidence="3">Uncharacterized protein</fullName>
    </submittedName>
</protein>
<accession>A0A9P1IYY3</accession>
<evidence type="ECO:0000256" key="1">
    <source>
        <dbReference type="SAM" id="MobiDB-lite"/>
    </source>
</evidence>
<gene>
    <name evidence="3" type="ORF">CAMP_LOCUS16256</name>
</gene>
<keyword evidence="2" id="KW-1133">Transmembrane helix</keyword>
<feature type="region of interest" description="Disordered" evidence="1">
    <location>
        <begin position="92"/>
        <end position="117"/>
    </location>
</feature>
<name>A0A9P1IYY3_9PELO</name>
<evidence type="ECO:0000256" key="2">
    <source>
        <dbReference type="SAM" id="Phobius"/>
    </source>
</evidence>
<keyword evidence="4" id="KW-1185">Reference proteome</keyword>
<reference evidence="3" key="1">
    <citation type="submission" date="2022-11" db="EMBL/GenBank/DDBJ databases">
        <authorList>
            <person name="Kikuchi T."/>
        </authorList>
    </citation>
    <scope>NUCLEOTIDE SEQUENCE</scope>
    <source>
        <strain evidence="3">PS1010</strain>
    </source>
</reference>
<organism evidence="3 4">
    <name type="scientific">Caenorhabditis angaria</name>
    <dbReference type="NCBI Taxonomy" id="860376"/>
    <lineage>
        <taxon>Eukaryota</taxon>
        <taxon>Metazoa</taxon>
        <taxon>Ecdysozoa</taxon>
        <taxon>Nematoda</taxon>
        <taxon>Chromadorea</taxon>
        <taxon>Rhabditida</taxon>
        <taxon>Rhabditina</taxon>
        <taxon>Rhabditomorpha</taxon>
        <taxon>Rhabditoidea</taxon>
        <taxon>Rhabditidae</taxon>
        <taxon>Peloderinae</taxon>
        <taxon>Caenorhabditis</taxon>
    </lineage>
</organism>
<evidence type="ECO:0000313" key="4">
    <source>
        <dbReference type="Proteomes" id="UP001152747"/>
    </source>
</evidence>
<sequence length="167" mass="19227">MQHPVFPTLQKCQEECGSLVSGCIISIDANFECALNLYIFFLVIFLAIFTGLLIPISCLICWINGFFDKSSKKRRSIFLKNRGFRRAGTIGNDEERDSLYPSSPPNQTENTSQNQKRHLSTFSLPAQETVVTMNLDDVETQRRCRKITFDLSMTQQHHRRVDEFSQL</sequence>
<feature type="compositionally biased region" description="Polar residues" evidence="1">
    <location>
        <begin position="105"/>
        <end position="117"/>
    </location>
</feature>
<dbReference type="OrthoDB" id="5827445at2759"/>